<dbReference type="AlphaFoldDB" id="G0J506"/>
<dbReference type="STRING" id="880070.Cycma_2258"/>
<dbReference type="KEGG" id="cmr:Cycma_2258"/>
<proteinExistence type="predicted"/>
<reference evidence="2" key="1">
    <citation type="submission" date="2011-07" db="EMBL/GenBank/DDBJ databases">
        <title>The complete genome of Cyclobacterium marinum DSM 745.</title>
        <authorList>
            <person name="Lucas S."/>
            <person name="Han J."/>
            <person name="Lapidus A."/>
            <person name="Bruce D."/>
            <person name="Goodwin L."/>
            <person name="Pitluck S."/>
            <person name="Peters L."/>
            <person name="Kyrpides N."/>
            <person name="Mavromatis K."/>
            <person name="Ivanova N."/>
            <person name="Ovchinnikova G."/>
            <person name="Chertkov O."/>
            <person name="Detter J.C."/>
            <person name="Tapia R."/>
            <person name="Han C."/>
            <person name="Land M."/>
            <person name="Hauser L."/>
            <person name="Markowitz V."/>
            <person name="Cheng J.-F."/>
            <person name="Hugenholtz P."/>
            <person name="Woyke T."/>
            <person name="Wu D."/>
            <person name="Tindall B."/>
            <person name="Schuetze A."/>
            <person name="Brambilla E."/>
            <person name="Klenk H.-P."/>
            <person name="Eisen J.A."/>
        </authorList>
    </citation>
    <scope>NUCLEOTIDE SEQUENCE [LARGE SCALE GENOMIC DNA]</scope>
    <source>
        <strain evidence="2">ATCC 25205 / DSM 745 / LMG 13164 / NCIMB 1802</strain>
    </source>
</reference>
<sequence length="555" mass="64250">MKKPVIITFAVGLVLLGFFYLLPVLVNSYLNKNAETIVSNMIVRTNDFAGHEVNFGKISLDYNYQGTFLKMDSVHIYPGEKLKQENKIKFNLSFKEASLTGFQWVDFLFYNSIHLDSAYIANVILETITPDLEEITGKMEQGKGNQGENYKKISLNHFRVNQAYFQNKDSKTDSTRLLIKDLFIFADGFSLTDQDLESQQALFSVDNIEGYLEDVQLHVNDYINVVEAKELAFNTSEQKLSIEKIGFNNKLRKYSYINRFVKETNWMEFNDARLEILGMDFQSYFRQGVIVADELQLDHLNLEVFRDKRKVEDTSKRPKMIHEIIHELPKSIWLKEINFENMKITYQERPDTKAPSSGKIFFDQVNGEILGFTNFQDKLAQNDTLKILAKGRLMGEGQIDMQADYLVNDEEGRFFIKGSIGEMNLTSLNNMIMPATRVALKGGRLDNLYFDIVADEFDGTGDVIAKYHNLEIEILDKNYKRNRNIFRDIGAFLANKIVVRTDNPQKSGDLQKGEVYFRREKHKFIFHYWWNLILSGLKSTITGDTEQDLRDKASN</sequence>
<dbReference type="OrthoDB" id="610933at2"/>
<dbReference type="HOGENOM" id="CLU_027065_0_0_10"/>
<accession>G0J506</accession>
<evidence type="ECO:0000313" key="2">
    <source>
        <dbReference type="Proteomes" id="UP000001635"/>
    </source>
</evidence>
<organism evidence="1 2">
    <name type="scientific">Cyclobacterium marinum (strain ATCC 25205 / DSM 745 / LMG 13164 / NCIMB 1802)</name>
    <name type="common">Flectobacillus marinus</name>
    <dbReference type="NCBI Taxonomy" id="880070"/>
    <lineage>
        <taxon>Bacteria</taxon>
        <taxon>Pseudomonadati</taxon>
        <taxon>Bacteroidota</taxon>
        <taxon>Cytophagia</taxon>
        <taxon>Cytophagales</taxon>
        <taxon>Cyclobacteriaceae</taxon>
        <taxon>Cyclobacterium</taxon>
    </lineage>
</organism>
<dbReference type="Proteomes" id="UP000001635">
    <property type="component" value="Chromosome"/>
</dbReference>
<dbReference type="RefSeq" id="WP_014020293.1">
    <property type="nucleotide sequence ID" value="NC_015914.1"/>
</dbReference>
<keyword evidence="2" id="KW-1185">Reference proteome</keyword>
<evidence type="ECO:0008006" key="3">
    <source>
        <dbReference type="Google" id="ProtNLM"/>
    </source>
</evidence>
<evidence type="ECO:0000313" key="1">
    <source>
        <dbReference type="EMBL" id="AEL26000.1"/>
    </source>
</evidence>
<name>G0J506_CYCMS</name>
<dbReference type="eggNOG" id="ENOG502Z80K">
    <property type="taxonomic scope" value="Bacteria"/>
</dbReference>
<gene>
    <name evidence="1" type="ordered locus">Cycma_2258</name>
</gene>
<dbReference type="EMBL" id="CP002955">
    <property type="protein sequence ID" value="AEL26000.1"/>
    <property type="molecule type" value="Genomic_DNA"/>
</dbReference>
<protein>
    <recommendedName>
        <fullName evidence="3">DUF748 domain-containing protein</fullName>
    </recommendedName>
</protein>